<feature type="compositionally biased region" description="Basic and acidic residues" evidence="1">
    <location>
        <begin position="800"/>
        <end position="839"/>
    </location>
</feature>
<feature type="compositionally biased region" description="Polar residues" evidence="1">
    <location>
        <begin position="730"/>
        <end position="741"/>
    </location>
</feature>
<feature type="compositionally biased region" description="Polar residues" evidence="1">
    <location>
        <begin position="548"/>
        <end position="567"/>
    </location>
</feature>
<comment type="caution">
    <text evidence="2">The sequence shown here is derived from an EMBL/GenBank/DDBJ whole genome shotgun (WGS) entry which is preliminary data.</text>
</comment>
<feature type="compositionally biased region" description="Polar residues" evidence="1">
    <location>
        <begin position="899"/>
        <end position="913"/>
    </location>
</feature>
<feature type="compositionally biased region" description="Low complexity" evidence="1">
    <location>
        <begin position="322"/>
        <end position="334"/>
    </location>
</feature>
<dbReference type="AlphaFoldDB" id="A0A8J2L2Q0"/>
<proteinExistence type="predicted"/>
<feature type="compositionally biased region" description="Polar residues" evidence="1">
    <location>
        <begin position="335"/>
        <end position="347"/>
    </location>
</feature>
<feature type="region of interest" description="Disordered" evidence="1">
    <location>
        <begin position="167"/>
        <end position="212"/>
    </location>
</feature>
<keyword evidence="3" id="KW-1185">Reference proteome</keyword>
<feature type="compositionally biased region" description="Basic and acidic residues" evidence="1">
    <location>
        <begin position="914"/>
        <end position="923"/>
    </location>
</feature>
<gene>
    <name evidence="2" type="ORF">AFUS01_LOCUS35383</name>
</gene>
<organism evidence="2 3">
    <name type="scientific">Allacma fusca</name>
    <dbReference type="NCBI Taxonomy" id="39272"/>
    <lineage>
        <taxon>Eukaryota</taxon>
        <taxon>Metazoa</taxon>
        <taxon>Ecdysozoa</taxon>
        <taxon>Arthropoda</taxon>
        <taxon>Hexapoda</taxon>
        <taxon>Collembola</taxon>
        <taxon>Symphypleona</taxon>
        <taxon>Sminthuridae</taxon>
        <taxon>Allacma</taxon>
    </lineage>
</organism>
<reference evidence="2" key="1">
    <citation type="submission" date="2021-06" db="EMBL/GenBank/DDBJ databases">
        <authorList>
            <person name="Hodson N. C."/>
            <person name="Mongue J. A."/>
            <person name="Jaron S. K."/>
        </authorList>
    </citation>
    <scope>NUCLEOTIDE SEQUENCE</scope>
</reference>
<feature type="region of interest" description="Disordered" evidence="1">
    <location>
        <begin position="68"/>
        <end position="98"/>
    </location>
</feature>
<feature type="compositionally biased region" description="Low complexity" evidence="1">
    <location>
        <begin position="82"/>
        <end position="98"/>
    </location>
</feature>
<evidence type="ECO:0000313" key="3">
    <source>
        <dbReference type="Proteomes" id="UP000708208"/>
    </source>
</evidence>
<feature type="compositionally biased region" description="Low complexity" evidence="1">
    <location>
        <begin position="394"/>
        <end position="405"/>
    </location>
</feature>
<accession>A0A8J2L2Q0</accession>
<feature type="region of interest" description="Disordered" evidence="1">
    <location>
        <begin position="899"/>
        <end position="1038"/>
    </location>
</feature>
<name>A0A8J2L2Q0_9HEXA</name>
<feature type="compositionally biased region" description="Polar residues" evidence="1">
    <location>
        <begin position="310"/>
        <end position="319"/>
    </location>
</feature>
<feature type="region of interest" description="Disordered" evidence="1">
    <location>
        <begin position="718"/>
        <end position="749"/>
    </location>
</feature>
<feature type="region of interest" description="Disordered" evidence="1">
    <location>
        <begin position="762"/>
        <end position="862"/>
    </location>
</feature>
<feature type="region of interest" description="Disordered" evidence="1">
    <location>
        <begin position="248"/>
        <end position="297"/>
    </location>
</feature>
<feature type="compositionally biased region" description="Polar residues" evidence="1">
    <location>
        <begin position="976"/>
        <end position="993"/>
    </location>
</feature>
<feature type="region of interest" description="Disordered" evidence="1">
    <location>
        <begin position="387"/>
        <end position="407"/>
    </location>
</feature>
<dbReference type="EMBL" id="CAJVCH010535596">
    <property type="protein sequence ID" value="CAG7825263.1"/>
    <property type="molecule type" value="Genomic_DNA"/>
</dbReference>
<feature type="compositionally biased region" description="Acidic residues" evidence="1">
    <location>
        <begin position="840"/>
        <end position="850"/>
    </location>
</feature>
<dbReference type="Proteomes" id="UP000708208">
    <property type="component" value="Unassembled WGS sequence"/>
</dbReference>
<feature type="region of interest" description="Disordered" evidence="1">
    <location>
        <begin position="309"/>
        <end position="363"/>
    </location>
</feature>
<evidence type="ECO:0000256" key="1">
    <source>
        <dbReference type="SAM" id="MobiDB-lite"/>
    </source>
</evidence>
<evidence type="ECO:0000313" key="2">
    <source>
        <dbReference type="EMBL" id="CAG7825263.1"/>
    </source>
</evidence>
<sequence length="1038" mass="113498">MQKRTPAMVKVAQMDESQLCDDILSCILALDEVIAEFDDSHSISSPLEPPASSATSFIAPSAIVPIAGDSEENNRSLPTPVRQGSSFSSTSPSQSVRRQNLFPLSSSALTKLSQPSVMSTAPSQFPSKLQGELSISNADKDKTYCVNKEEGEKSVSLQEMEQDLSANVEVKRKKSSPGSAGSRIPSLKSPTSAIPIIPANTSNTGGGGSFPKVKLRSSNPLLEYRSVKMQNFILPDELPSELVKENWNFPTGKNLPRSLSRTRDTCIGEGDSADLKSANPRFKESKGGEPKGSSRIPKLKLDICNVYEDANSNHSQNPEVKSPSSSSEGAESPGVTNGRNYSSNISNIPIPKPRRNSPTTHNTPFAISAIKNAANAPKNDSVIGCSPQGKSNVSSLPKSPSDFSSGISRHNESFNESDIQFYENCGFSNGQTGPETDDGYLSMVNKMEDSPLLWPEEMVENETFTDDELKRLSYKSDDPYFAPNLHNNEFGTEKTDYFSDDSLESENLPTINKGTYSKSSNPLIKNKRIPAPISFVCQVDFIRPAVKSPQSPASDKQPRSPGNQSSPLRKPCSFFVPIESNAKCEYQKEPVPVPAPVRLRKQKRPPLCCISDQSNDLSRDSPVESPFQPVAHDHVNEVENAQPPQPVATNNMPNEMSPAETILTPTPAKIILDKIEDFAEKLAWKIERSGSEEAAATLALYEVEAEIENINSQAALITTSENPRVESSREMSGNSPSSTNESGHEENQRKISPAIMDFISEDNESDSLDPQSLGFQDERTLVAPPRLGRIADSPVTGDDLSERQLKEFQKETDSGKSDTRDAIKSLESAVDKSQRLSEKLDDDNLSDDLSETPPQFIPDPPPIEEVLVEMNTPTPQAVILDQVSHPKELEALDQLSITKNKSQLPTNNLSQNERNSRSSEDIIKAVNNDSRHGVVRNRPGASTLPLNTRPPVDGRGSFRPLRNMLSRFRKSKHKQSNMSLSDETGLTQSSSAHGSRPQELNEENADGTEGTEVKHTKAKRRNSSASGSKKTSILIRQR</sequence>
<feature type="region of interest" description="Disordered" evidence="1">
    <location>
        <begin position="547"/>
        <end position="571"/>
    </location>
</feature>
<protein>
    <submittedName>
        <fullName evidence="2">Uncharacterized protein</fullName>
    </submittedName>
</protein>